<dbReference type="RefSeq" id="WP_046002083.1">
    <property type="nucleotide sequence ID" value="NZ_CP015230.1"/>
</dbReference>
<evidence type="ECO:0000313" key="3">
    <source>
        <dbReference type="Proteomes" id="UP000013243"/>
    </source>
</evidence>
<dbReference type="OrthoDB" id="9792137at2"/>
<sequence length="284" mass="29409">MHGLAVLCVLAVFTAVPAMADCASEDEVNQFAADYIARKPAKALGADGDMVDALCTQARLVEVLSEHMGPVIGYKAGLTSAPAQERFGASEPVRGVLYRDMMLESGATVEVPWGTVPMVEADLVLEVGDSAVNWATSPQEVMENIRSVRPFIELPDLALASGEPMTAETITAMGVGARRGVLGAEIPVEDVAALTTALAEMQVTLRDGAGETVVSAPGTAVLGHPAETILWLHEAGVTFKAGDLVSVGSFGPLVPPSKLSGGARVIYEGLPGDPEVSVLFAPTS</sequence>
<dbReference type="GO" id="GO:0005737">
    <property type="term" value="C:cytoplasm"/>
    <property type="evidence" value="ECO:0007669"/>
    <property type="project" value="TreeGrafter"/>
</dbReference>
<organism evidence="2 3">
    <name type="scientific">Tritonibacter mobilis F1926</name>
    <dbReference type="NCBI Taxonomy" id="1265309"/>
    <lineage>
        <taxon>Bacteria</taxon>
        <taxon>Pseudomonadati</taxon>
        <taxon>Pseudomonadota</taxon>
        <taxon>Alphaproteobacteria</taxon>
        <taxon>Rhodobacterales</taxon>
        <taxon>Paracoccaceae</taxon>
        <taxon>Tritonibacter</taxon>
    </lineage>
</organism>
<dbReference type="InterPro" id="IPR050772">
    <property type="entry name" value="Hydratase-Decarb/MhpD_sf"/>
</dbReference>
<reference evidence="2 3" key="1">
    <citation type="journal article" date="2016" name="ISME J.">
        <title>Global occurrence and heterogeneity of the Roseobacter-clade species Ruegeria mobilis.</title>
        <authorList>
            <person name="Sonnenschein E."/>
            <person name="Gram L."/>
        </authorList>
    </citation>
    <scope>NUCLEOTIDE SEQUENCE [LARGE SCALE GENOMIC DNA]</scope>
    <source>
        <strain evidence="2 3">F1926</strain>
    </source>
</reference>
<dbReference type="KEGG" id="rmb:K529_013580"/>
<protein>
    <submittedName>
        <fullName evidence="2">Hydratase</fullName>
    </submittedName>
</protein>
<evidence type="ECO:0000256" key="1">
    <source>
        <dbReference type="SAM" id="SignalP"/>
    </source>
</evidence>
<dbReference type="SUPFAM" id="SSF56529">
    <property type="entry name" value="FAH"/>
    <property type="match status" value="1"/>
</dbReference>
<evidence type="ECO:0000313" key="2">
    <source>
        <dbReference type="EMBL" id="ANP41805.1"/>
    </source>
</evidence>
<dbReference type="PANTHER" id="PTHR30143:SF0">
    <property type="entry name" value="2-KETO-4-PENTENOATE HYDRATASE"/>
    <property type="match status" value="1"/>
</dbReference>
<dbReference type="InterPro" id="IPR036663">
    <property type="entry name" value="Fumarylacetoacetase_C_sf"/>
</dbReference>
<dbReference type="GO" id="GO:0008684">
    <property type="term" value="F:2-oxopent-4-enoate hydratase activity"/>
    <property type="evidence" value="ECO:0007669"/>
    <property type="project" value="TreeGrafter"/>
</dbReference>
<dbReference type="AlphaFoldDB" id="A0A1B1A5G0"/>
<dbReference type="Gene3D" id="3.90.850.10">
    <property type="entry name" value="Fumarylacetoacetase-like, C-terminal domain"/>
    <property type="match status" value="1"/>
</dbReference>
<name>A0A1B1A5G0_9RHOB</name>
<proteinExistence type="predicted"/>
<keyword evidence="1" id="KW-0732">Signal</keyword>
<feature type="signal peptide" evidence="1">
    <location>
        <begin position="1"/>
        <end position="20"/>
    </location>
</feature>
<dbReference type="GeneID" id="28250884"/>
<accession>A0A1B1A5G0</accession>
<dbReference type="STRING" id="1265309.K529_013580"/>
<dbReference type="PANTHER" id="PTHR30143">
    <property type="entry name" value="ACID HYDRATASE"/>
    <property type="match status" value="1"/>
</dbReference>
<dbReference type="EMBL" id="CP015230">
    <property type="protein sequence ID" value="ANP41805.1"/>
    <property type="molecule type" value="Genomic_DNA"/>
</dbReference>
<gene>
    <name evidence="2" type="ORF">K529_013580</name>
</gene>
<feature type="chain" id="PRO_5008518420" evidence="1">
    <location>
        <begin position="21"/>
        <end position="284"/>
    </location>
</feature>
<dbReference type="Proteomes" id="UP000013243">
    <property type="component" value="Chromosome"/>
</dbReference>